<comment type="caution">
    <text evidence="2">The sequence shown here is derived from an EMBL/GenBank/DDBJ whole genome shotgun (WGS) entry which is preliminary data.</text>
</comment>
<gene>
    <name evidence="2" type="ORF">HPB52_025266</name>
</gene>
<keyword evidence="3" id="KW-1185">Reference proteome</keyword>
<feature type="compositionally biased region" description="Basic and acidic residues" evidence="1">
    <location>
        <begin position="112"/>
        <end position="126"/>
    </location>
</feature>
<feature type="region of interest" description="Disordered" evidence="1">
    <location>
        <begin position="90"/>
        <end position="126"/>
    </location>
</feature>
<dbReference type="AlphaFoldDB" id="A0A9D4TD89"/>
<dbReference type="EMBL" id="JABSTV010000622">
    <property type="protein sequence ID" value="KAH7986004.1"/>
    <property type="molecule type" value="Genomic_DNA"/>
</dbReference>
<reference evidence="2" key="1">
    <citation type="journal article" date="2020" name="Cell">
        <title>Large-Scale Comparative Analyses of Tick Genomes Elucidate Their Genetic Diversity and Vector Capacities.</title>
        <authorList>
            <consortium name="Tick Genome and Microbiome Consortium (TIGMIC)"/>
            <person name="Jia N."/>
            <person name="Wang J."/>
            <person name="Shi W."/>
            <person name="Du L."/>
            <person name="Sun Y."/>
            <person name="Zhan W."/>
            <person name="Jiang J.F."/>
            <person name="Wang Q."/>
            <person name="Zhang B."/>
            <person name="Ji P."/>
            <person name="Bell-Sakyi L."/>
            <person name="Cui X.M."/>
            <person name="Yuan T.T."/>
            <person name="Jiang B.G."/>
            <person name="Yang W.F."/>
            <person name="Lam T.T."/>
            <person name="Chang Q.C."/>
            <person name="Ding S.J."/>
            <person name="Wang X.J."/>
            <person name="Zhu J.G."/>
            <person name="Ruan X.D."/>
            <person name="Zhao L."/>
            <person name="Wei J.T."/>
            <person name="Ye R.Z."/>
            <person name="Que T.C."/>
            <person name="Du C.H."/>
            <person name="Zhou Y.H."/>
            <person name="Cheng J.X."/>
            <person name="Dai P.F."/>
            <person name="Guo W.B."/>
            <person name="Han X.H."/>
            <person name="Huang E.J."/>
            <person name="Li L.F."/>
            <person name="Wei W."/>
            <person name="Gao Y.C."/>
            <person name="Liu J.Z."/>
            <person name="Shao H.Z."/>
            <person name="Wang X."/>
            <person name="Wang C.C."/>
            <person name="Yang T.C."/>
            <person name="Huo Q.B."/>
            <person name="Li W."/>
            <person name="Chen H.Y."/>
            <person name="Chen S.E."/>
            <person name="Zhou L.G."/>
            <person name="Ni X.B."/>
            <person name="Tian J.H."/>
            <person name="Sheng Y."/>
            <person name="Liu T."/>
            <person name="Pan Y.S."/>
            <person name="Xia L.Y."/>
            <person name="Li J."/>
            <person name="Zhao F."/>
            <person name="Cao W.C."/>
        </authorList>
    </citation>
    <scope>NUCLEOTIDE SEQUENCE</scope>
    <source>
        <strain evidence="2">Rsan-2018</strain>
    </source>
</reference>
<sequence length="126" mass="13314">MDGKAFLPCKPVPSVATDFHAPRGLLAMVSHAATLAPWKNYWLTSSTAKRCLAASAPRGCCELLVGQVEAAHSAEHGPIQGRRYQVQAQERKGRSAVYASSDNPIAVGDGDTAPKEAREPVSTEAA</sequence>
<name>A0A9D4TD89_RHISA</name>
<accession>A0A9D4TD89</accession>
<protein>
    <submittedName>
        <fullName evidence="2">Uncharacterized protein</fullName>
    </submittedName>
</protein>
<reference evidence="2" key="2">
    <citation type="submission" date="2021-09" db="EMBL/GenBank/DDBJ databases">
        <authorList>
            <person name="Jia N."/>
            <person name="Wang J."/>
            <person name="Shi W."/>
            <person name="Du L."/>
            <person name="Sun Y."/>
            <person name="Zhan W."/>
            <person name="Jiang J."/>
            <person name="Wang Q."/>
            <person name="Zhang B."/>
            <person name="Ji P."/>
            <person name="Sakyi L.B."/>
            <person name="Cui X."/>
            <person name="Yuan T."/>
            <person name="Jiang B."/>
            <person name="Yang W."/>
            <person name="Lam T.T.-Y."/>
            <person name="Chang Q."/>
            <person name="Ding S."/>
            <person name="Wang X."/>
            <person name="Zhu J."/>
            <person name="Ruan X."/>
            <person name="Zhao L."/>
            <person name="Wei J."/>
            <person name="Que T."/>
            <person name="Du C."/>
            <person name="Cheng J."/>
            <person name="Dai P."/>
            <person name="Han X."/>
            <person name="Huang E."/>
            <person name="Gao Y."/>
            <person name="Liu J."/>
            <person name="Shao H."/>
            <person name="Ye R."/>
            <person name="Li L."/>
            <person name="Wei W."/>
            <person name="Wang X."/>
            <person name="Wang C."/>
            <person name="Huo Q."/>
            <person name="Li W."/>
            <person name="Guo W."/>
            <person name="Chen H."/>
            <person name="Chen S."/>
            <person name="Zhou L."/>
            <person name="Zhou L."/>
            <person name="Ni X."/>
            <person name="Tian J."/>
            <person name="Zhou Y."/>
            <person name="Sheng Y."/>
            <person name="Liu T."/>
            <person name="Pan Y."/>
            <person name="Xia L."/>
            <person name="Li J."/>
            <person name="Zhao F."/>
            <person name="Cao W."/>
        </authorList>
    </citation>
    <scope>NUCLEOTIDE SEQUENCE</scope>
    <source>
        <strain evidence="2">Rsan-2018</strain>
        <tissue evidence="2">Larvae</tissue>
    </source>
</reference>
<proteinExistence type="predicted"/>
<evidence type="ECO:0000256" key="1">
    <source>
        <dbReference type="SAM" id="MobiDB-lite"/>
    </source>
</evidence>
<dbReference type="Proteomes" id="UP000821837">
    <property type="component" value="Unassembled WGS sequence"/>
</dbReference>
<organism evidence="2 3">
    <name type="scientific">Rhipicephalus sanguineus</name>
    <name type="common">Brown dog tick</name>
    <name type="synonym">Ixodes sanguineus</name>
    <dbReference type="NCBI Taxonomy" id="34632"/>
    <lineage>
        <taxon>Eukaryota</taxon>
        <taxon>Metazoa</taxon>
        <taxon>Ecdysozoa</taxon>
        <taxon>Arthropoda</taxon>
        <taxon>Chelicerata</taxon>
        <taxon>Arachnida</taxon>
        <taxon>Acari</taxon>
        <taxon>Parasitiformes</taxon>
        <taxon>Ixodida</taxon>
        <taxon>Ixodoidea</taxon>
        <taxon>Ixodidae</taxon>
        <taxon>Rhipicephalinae</taxon>
        <taxon>Rhipicephalus</taxon>
        <taxon>Rhipicephalus</taxon>
    </lineage>
</organism>
<evidence type="ECO:0000313" key="3">
    <source>
        <dbReference type="Proteomes" id="UP000821837"/>
    </source>
</evidence>
<evidence type="ECO:0000313" key="2">
    <source>
        <dbReference type="EMBL" id="KAH7986004.1"/>
    </source>
</evidence>